<feature type="chain" id="PRO_5037333152" evidence="4">
    <location>
        <begin position="18"/>
        <end position="299"/>
    </location>
</feature>
<organism evidence="5 6">
    <name type="scientific">Neolewinella lacunae</name>
    <dbReference type="NCBI Taxonomy" id="1517758"/>
    <lineage>
        <taxon>Bacteria</taxon>
        <taxon>Pseudomonadati</taxon>
        <taxon>Bacteroidota</taxon>
        <taxon>Saprospiria</taxon>
        <taxon>Saprospirales</taxon>
        <taxon>Lewinellaceae</taxon>
        <taxon>Neolewinella</taxon>
    </lineage>
</organism>
<dbReference type="Gene3D" id="2.130.10.10">
    <property type="entry name" value="YVTN repeat-like/Quinoprotein amine dehydrogenase"/>
    <property type="match status" value="1"/>
</dbReference>
<feature type="signal peptide" evidence="4">
    <location>
        <begin position="1"/>
        <end position="17"/>
    </location>
</feature>
<dbReference type="RefSeq" id="WP_187468690.1">
    <property type="nucleotide sequence ID" value="NZ_JACSIT010000154.1"/>
</dbReference>
<sequence length="299" mass="33389">MFRFLLFIPLLFAQSNAFLSAQSPSFAYDLDGLLLISDLPAELNEVSGLSVDPNQKNTLLMVQDELGKVYRVSSKTGEVLWATTFWKDGDYEDVEAVGNDIWVVKSTGTLYQISNAGQPEQHVEKYNTLLTEDNDVEGLAYDRAKNRLLLACKNYSTENGESKNGRYIFAFDLATKTLGSQPAFAIEQQAVQNFLSKCDQTAGHAQLCSFFMSRAEYDLAPSAIAVHPFTGQLFITSSVGKVLMVLESNGQISYLHKLNSDLLPQPEGLAFDAEGELYISTERRKDSPARFYRIPYRAR</sequence>
<evidence type="ECO:0000256" key="3">
    <source>
        <dbReference type="ARBA" id="ARBA00023136"/>
    </source>
</evidence>
<evidence type="ECO:0000313" key="6">
    <source>
        <dbReference type="Proteomes" id="UP000650081"/>
    </source>
</evidence>
<dbReference type="InterPro" id="IPR009722">
    <property type="entry name" value="YjiK/CarP"/>
</dbReference>
<dbReference type="SUPFAM" id="SSF101898">
    <property type="entry name" value="NHL repeat"/>
    <property type="match status" value="1"/>
</dbReference>
<keyword evidence="3" id="KW-0472">Membrane</keyword>
<dbReference type="Proteomes" id="UP000650081">
    <property type="component" value="Unassembled WGS sequence"/>
</dbReference>
<proteinExistence type="predicted"/>
<protein>
    <submittedName>
        <fullName evidence="5">SdiA-regulated domain-containing protein</fullName>
    </submittedName>
</protein>
<evidence type="ECO:0000256" key="1">
    <source>
        <dbReference type="ARBA" id="ARBA00004236"/>
    </source>
</evidence>
<name>A0A923PQH2_9BACT</name>
<dbReference type="EMBL" id="JACSIT010000154">
    <property type="protein sequence ID" value="MBC6996680.1"/>
    <property type="molecule type" value="Genomic_DNA"/>
</dbReference>
<evidence type="ECO:0000256" key="4">
    <source>
        <dbReference type="SAM" id="SignalP"/>
    </source>
</evidence>
<keyword evidence="2" id="KW-1003">Cell membrane</keyword>
<reference evidence="5" key="1">
    <citation type="submission" date="2020-08" db="EMBL/GenBank/DDBJ databases">
        <title>Lewinella bacteria from marine environments.</title>
        <authorList>
            <person name="Zhong Y."/>
        </authorList>
    </citation>
    <scope>NUCLEOTIDE SEQUENCE</scope>
    <source>
        <strain evidence="5">KCTC 42187</strain>
    </source>
</reference>
<dbReference type="InterPro" id="IPR015943">
    <property type="entry name" value="WD40/YVTN_repeat-like_dom_sf"/>
</dbReference>
<keyword evidence="4" id="KW-0732">Signal</keyword>
<gene>
    <name evidence="5" type="ORF">H9S92_21085</name>
</gene>
<evidence type="ECO:0000256" key="2">
    <source>
        <dbReference type="ARBA" id="ARBA00022475"/>
    </source>
</evidence>
<dbReference type="GO" id="GO:0005886">
    <property type="term" value="C:plasma membrane"/>
    <property type="evidence" value="ECO:0007669"/>
    <property type="project" value="UniProtKB-SubCell"/>
</dbReference>
<evidence type="ECO:0000313" key="5">
    <source>
        <dbReference type="EMBL" id="MBC6996680.1"/>
    </source>
</evidence>
<comment type="caution">
    <text evidence="5">The sequence shown here is derived from an EMBL/GenBank/DDBJ whole genome shotgun (WGS) entry which is preliminary data.</text>
</comment>
<comment type="subcellular location">
    <subcellularLocation>
        <location evidence="1">Cell membrane</location>
    </subcellularLocation>
</comment>
<keyword evidence="6" id="KW-1185">Reference proteome</keyword>
<dbReference type="Pfam" id="PF06977">
    <property type="entry name" value="SdiA-regulated"/>
    <property type="match status" value="2"/>
</dbReference>
<accession>A0A923PQH2</accession>
<dbReference type="AlphaFoldDB" id="A0A923PQH2"/>